<dbReference type="GO" id="GO:0031177">
    <property type="term" value="F:phosphopantetheine binding"/>
    <property type="evidence" value="ECO:0007669"/>
    <property type="project" value="TreeGrafter"/>
</dbReference>
<dbReference type="GO" id="GO:0043041">
    <property type="term" value="P:amino acid activation for nonribosomal peptide biosynthetic process"/>
    <property type="evidence" value="ECO:0007669"/>
    <property type="project" value="TreeGrafter"/>
</dbReference>
<protein>
    <submittedName>
        <fullName evidence="5">Amino acid adenylation domain-containing protein</fullName>
    </submittedName>
</protein>
<dbReference type="FunFam" id="3.30.300.30:FF:000015">
    <property type="entry name" value="Nonribosomal peptide synthase SidD"/>
    <property type="match status" value="3"/>
</dbReference>
<dbReference type="InterPro" id="IPR025110">
    <property type="entry name" value="AMP-bd_C"/>
</dbReference>
<dbReference type="GO" id="GO:0005829">
    <property type="term" value="C:cytosol"/>
    <property type="evidence" value="ECO:0007669"/>
    <property type="project" value="TreeGrafter"/>
</dbReference>
<dbReference type="InterPro" id="IPR009081">
    <property type="entry name" value="PP-bd_ACP"/>
</dbReference>
<dbReference type="RefSeq" id="WP_195879830.1">
    <property type="nucleotide sequence ID" value="NZ_CP045429.1"/>
</dbReference>
<dbReference type="Gene3D" id="3.40.50.980">
    <property type="match status" value="6"/>
</dbReference>
<dbReference type="Gene3D" id="2.30.38.10">
    <property type="entry name" value="Luciferase, Domain 3"/>
    <property type="match status" value="3"/>
</dbReference>
<gene>
    <name evidence="5" type="ORF">CWC22_015770</name>
</gene>
<dbReference type="SUPFAM" id="SSF52777">
    <property type="entry name" value="CoA-dependent acyltransferases"/>
    <property type="match status" value="8"/>
</dbReference>
<feature type="domain" description="Carrier" evidence="4">
    <location>
        <begin position="3803"/>
        <end position="3878"/>
    </location>
</feature>
<proteinExistence type="predicted"/>
<evidence type="ECO:0000256" key="1">
    <source>
        <dbReference type="ARBA" id="ARBA00001957"/>
    </source>
</evidence>
<dbReference type="CDD" id="cd05930">
    <property type="entry name" value="A_NRPS"/>
    <property type="match status" value="3"/>
</dbReference>
<dbReference type="InterPro" id="IPR001242">
    <property type="entry name" value="Condensation_dom"/>
</dbReference>
<dbReference type="PANTHER" id="PTHR45527">
    <property type="entry name" value="NONRIBOSOMAL PEPTIDE SYNTHETASE"/>
    <property type="match status" value="1"/>
</dbReference>
<accession>A0A7S8BN86</accession>
<dbReference type="Pfam" id="PF00668">
    <property type="entry name" value="Condensation"/>
    <property type="match status" value="4"/>
</dbReference>
<keyword evidence="3" id="KW-0597">Phosphoprotein</keyword>
<dbReference type="SUPFAM" id="SSF56801">
    <property type="entry name" value="Acetyl-CoA synthetase-like"/>
    <property type="match status" value="4"/>
</dbReference>
<evidence type="ECO:0000313" key="5">
    <source>
        <dbReference type="EMBL" id="QPB84364.1"/>
    </source>
</evidence>
<dbReference type="PANTHER" id="PTHR45527:SF1">
    <property type="entry name" value="FATTY ACID SYNTHASE"/>
    <property type="match status" value="1"/>
</dbReference>
<feature type="domain" description="Carrier" evidence="4">
    <location>
        <begin position="626"/>
        <end position="701"/>
    </location>
</feature>
<name>A0A7S8BN86_9GAMM</name>
<dbReference type="GO" id="GO:0047527">
    <property type="term" value="F:2,3-dihydroxybenzoate-serine ligase activity"/>
    <property type="evidence" value="ECO:0007669"/>
    <property type="project" value="TreeGrafter"/>
</dbReference>
<dbReference type="Pfam" id="PF00501">
    <property type="entry name" value="AMP-binding"/>
    <property type="match status" value="3"/>
</dbReference>
<dbReference type="FunFam" id="3.40.50.980:FF:000001">
    <property type="entry name" value="Non-ribosomal peptide synthetase"/>
    <property type="match status" value="3"/>
</dbReference>
<dbReference type="Gene3D" id="3.30.300.30">
    <property type="match status" value="4"/>
</dbReference>
<dbReference type="GO" id="GO:0009366">
    <property type="term" value="C:enterobactin synthetase complex"/>
    <property type="evidence" value="ECO:0007669"/>
    <property type="project" value="TreeGrafter"/>
</dbReference>
<dbReference type="InterPro" id="IPR045851">
    <property type="entry name" value="AMP-bd_C_sf"/>
</dbReference>
<dbReference type="InterPro" id="IPR010071">
    <property type="entry name" value="AA_adenyl_dom"/>
</dbReference>
<dbReference type="GO" id="GO:0009239">
    <property type="term" value="P:enterobactin biosynthetic process"/>
    <property type="evidence" value="ECO:0007669"/>
    <property type="project" value="TreeGrafter"/>
</dbReference>
<dbReference type="PROSITE" id="PS50075">
    <property type="entry name" value="CARRIER"/>
    <property type="match status" value="4"/>
</dbReference>
<evidence type="ECO:0000313" key="6">
    <source>
        <dbReference type="Proteomes" id="UP000305729"/>
    </source>
</evidence>
<dbReference type="InterPro" id="IPR000873">
    <property type="entry name" value="AMP-dep_synth/lig_dom"/>
</dbReference>
<dbReference type="Gene3D" id="3.30.559.10">
    <property type="entry name" value="Chloramphenicol acetyltransferase-like domain"/>
    <property type="match status" value="4"/>
</dbReference>
<sequence length="3913" mass="434168">MANRTSDVSPLSPEHELLFTRILESKGIFIGAGTQLQSSRGTNNLALSFSQQRMWFIDQLNPMSSAYNISQVFYIKGELDIAALNKSLNCVVERHHILRTHYSEFNGEPYQKVADFSGFKLKQKSAENIPLELREEELRRQVEKETNQPFDISSGPVIRATLTQFKENEYVLHIVIHHIAVDQWSLDLIGREIGTLYGAFIAGKESPLEDLRYQYADYAQWEQKTVNQQYLAESLNYWKHKLSDPPEKLSLGRDFEPPTNRTRRSANVSCVLPIEIDNRVTTLSQQTNATPFVVYLACFKAILSLISKKHDIIVGTPVNNRREEALENVVGFFVNTLVLRSSVDSSATFHALIDSVNDSVLSAISHQDLPFEQLINELDIQRTDDEIPLVNVMFISIPSQQEAFSLHGLEVEEVDHSLSTTKFDLVLQVEARDFGVVVSIQYDAELFCEATVQSILARYSSLLSEVLWQDEASLTQCWNNVEEKGAGSHYDNAEKVAELLSSTTEKISEIRQSLGGAHLRGDEIAEIEKCLDASELLNDVQVIPASIESRKSLVAYFVLSHGTGYSDDEAIPLLREHLERRIPHHMIPAVFVGVSQQWLDQSRKDKGKTEATLDLSGLATVCTFAAPRCAVERQIQALWQSKLQLERISIYDDFFALKGDSLLAMQIVSEISQCFDADLNMSHFFIEPTIAGVSAAVKSAGRDSERPPVDSTDTASLLSFSEQRLALVDALDGGSPHYNLSELFEVQGTLDLDVAAAAFETIIARHESLRTVFIAQADSEGFYRHVNDVPNFTLTYVDLSALSAQQQQREITQRLQHSAHQVFDLAHDVMLRACYLHLGDERGMLMYQVHHIVSDGWSLELLQQEFAAHYQAISNGNTQFAPLQTQYRDYACWQRQRFTGEVLASQLSYWEHKLAGAPPVHTLPLAKSRGQQLGYQGASHRFNLDNEWHERLNACANNNDVTLFMLLHGAFCLFLSRYSHSQDIVVGTPVANRPRQQFTDLIGFFVNTLVLRVEFSEALTVRDYLTLVKAVNVEAMAHQDIPFDLLVERLNPERSNAHAPLFQIMLSMNVARPERVELGDATLVQRKGHTAYAMYELALNITETPRGLEFEFEYNDALFEQGTIEAMAQHFMALTKAMVVSETAPLSALAMLSEDETHYLVNTLNAGASLDAPTLTVDALIEAQASKTPDATALIYGEQTLSYADFNQQAGQLAAYLVEQGVGPETIIGVCLESSPQMLIALFAVLKAGGTYVPLDPNYPQERLNYIVADSGITHVITQQGYVGFFTNLQAIVLDELTQQQALASYVPLEAGYAGHDLSRSAYIIYTSGSTGQPKGVVIEHGSAANLLAAMHDKLPIESGQTWLLLASVAFDIAFFEWAGCLTSGGRCVIASEAEKMDAVLINELLCRHDIDLMQATPSRWKQLLATQWRGKTDLVALTAGEALTEDLLKQFMAHPISLWNCYGPTECTIYSLVKEMNTRNAGEAITLGRGLANYAHYICDGEQRLVPFGAEGELYIGGAGLASGYLGKAELTATRFIDNPFSDEAGSRIYRTGDLVRYDERGELIYIGRADNQVKYRGYRIELGEIEHHLKRHAQVNSAVVLLDNSEAETPKLVAFLTRSEGVAQDNAEVIVALRKALAAAVPHYMMPQTLTFIDEMPLTPNGKVDSHALLALTGAVDRSVFTAPRCDVERQIQALWQSKLQLDRISIYDDFFALKGHSLLAMQIVSEISQCFDADLNMSHFFIEPTIAGVSAAVKSAGRDSERPPVDSTDTASLLSFSEQRLALVDALDGGSPHYNLSELFEVQGTLDLDVAAAAFETIIARHESLRTVFIAQADSEGFYRHVNDVPNFTLTYVDLSALSAQQQQREITQRLQHSAHQVFDLAHDVMLRACYLHLGDERGMLMYQVHHIVSDGWSLELLQQEFAAHYQAISNGNTQFAPLQTQYRDYACWQRQRFTGEVLASQLSYWEHKLAGAPPVHTLPLAKSRGQQLGYQGASHRFNLDNEWHERLNACANNNDVTLFMLLHGAFCLFLSRYSHSQDIVVGTPVANRPRQQFTDLIGFFVNTLVLRVEFSEALTVRDYLALVKAVNVEAMAHQDIPFDLLVERLNPERSNAHAPLFQIMLSMNVARPERVELGDATLVQRKGHTAYAMYELALNITETPRGLEFEFEYNDALFEQGTIEAMAQHFMALTKAMVVSETAPLSALAMLSEDETHYLVNTLNAGASLDAPTLTVDALIEAQASKTPDATALIYGEQTLSYADFNQQAGQLAAYLVEQGVGPETIIGVCLESSPQMLIALFAVLKAGGTYVPLDPNYPQERLNYIVADSGITHVITQQGYVGFFTNLQAIVLDELTQQQALASYVPLEAGYAGHDLSRSAYIIYTSGSTGQPKGVVIEHGSAANLLAAMHDKLPIESGQTWLLLASVAFDIAFFEWAGCLTSGGRCVIASEAEKMDAVLINELLCRHDIDLMQATPSRWKQLLATQWRGKTDLVALTAGEALTEDLLKQFMAHPISLWNCYGPTECTIYSLVKEMNTRNAGEAITLGRGLANYAHYICDGEQRLVPFGAEGELYIGGAGLASGYLGKAELTATRFIDNPFSDEAGSRIYRTGDLVRYDERGEIIYIGRADNQVKYRGYRIELGEIEYHLKRHAQVNSAVVLLDNSEAETPKLVAFLTRSEGVAQDNAEVIVALRKALAAAVPHYMMPQTLTFIDEMPLTPNGKVDSHALLALTGAVDRSVFTAPRCDVERQIQALWQSKLQLDRISIYDDFFALKGHSLLAMQIVSEISQCFDADLNMSHFFIEPTIAGVSAAVKSAGRDSERPPVDSTDTASLLSFSEQRLALVDALDGGSPHYNLSELFEVQGTLDLDVAAAAFETIIARHESLRTVFIAQADSEGFYRHVNDVPNFTLTYVDLSALSAQQQQREITQRLQHSAHQVFDLAHDVMLRACYLHLGDERGMLMYQVHHIVSDGWSLELLQQEFAAHYQAISNGNTQFAPLQTQYRDYACWQRQRFTGEVLASQLSYWEHKLAGAPPVHTLPLAKSRGQQLGYQGASHRFNLDNEWHERLNACANNNDVTLFMLLHGAFCLFLSRYSHSQDIVVGTPVANRPRQQFTDLIGFFVNTLVLRVEFSEALTVRDYLALVKAVNVEAMAHQDIPFDLLVERLNPERSNAHAPLFQIMLSMNVARPERVELGDATLVQRKGHTAYAMYELALNITETPRGLEFEFEYNDALFEQGTIEAMAQHFMALTKAMVVSETAPLSALAMLSEDETHYLVNTLNAGASLDAPTLTVDALIEAQASKTPDATALIYGEQTLSYADFNQQAGQLAAYLVEQGVGPETIIGVCLESSPQMLIALFAVLKAGGTYVPLDPNYPQERLNYIVADSGITHVITQQGYVGFFTNLQAIVLDELTQQQALASYVPLEAGYAGHDLSRSAYIIYTSGSTGQPKGVVIEHGSAANLLAAMHDKLPIESGQTWLLLASVAFDIAFFEWAGCLTSGGRCVIASEAEKMDAVLINELLCRHDIDLMQATPSRWKQLLATQWRGKTDLVALTAGEALTEDLLKQFMAHPISLWNCYGPTECTIYSLVKEMNTRNAGEAITLGRGLANYAHYICDGEQRLVPFGAEGELYIGGAGLASGYLGKAELTATRFIDNPFSGEAGSRIYRTGDLVRYDEWGELIYIGRADNQVKYRGYRIELGEIEYHLKRHAQVNSAVVLLDNSEAETPKLVAFLTRSEGVAQDNAEVIVALRKALAAAVPHYMMPQTLTFIDEMPLTPNGKVDSHALLRLTKSNEDEVENTAQTSAQILISNIWRQVLHLDHLSINDNFFALGGHSVLAVRILSKVQSVFKCNITLRQFFIEPNVLGLTNLIEDCLGGSEIVNDIAWVYDLVADLPLEEVMLLLEEQDDDF</sequence>
<dbReference type="NCBIfam" id="NF003417">
    <property type="entry name" value="PRK04813.1"/>
    <property type="match status" value="4"/>
</dbReference>
<dbReference type="NCBIfam" id="TIGR01733">
    <property type="entry name" value="AA-adenyl-dom"/>
    <property type="match status" value="3"/>
</dbReference>
<dbReference type="EMBL" id="CP045429">
    <property type="protein sequence ID" value="QPB84364.1"/>
    <property type="molecule type" value="Genomic_DNA"/>
</dbReference>
<dbReference type="CDD" id="cd19531">
    <property type="entry name" value="LCL_NRPS-like"/>
    <property type="match status" value="4"/>
</dbReference>
<dbReference type="InterPro" id="IPR006162">
    <property type="entry name" value="Ppantetheine_attach_site"/>
</dbReference>
<evidence type="ECO:0000259" key="4">
    <source>
        <dbReference type="PROSITE" id="PS50075"/>
    </source>
</evidence>
<dbReference type="Pfam" id="PF00550">
    <property type="entry name" value="PP-binding"/>
    <property type="match status" value="4"/>
</dbReference>
<dbReference type="Gene3D" id="1.10.1200.10">
    <property type="entry name" value="ACP-like"/>
    <property type="match status" value="4"/>
</dbReference>
<dbReference type="InterPro" id="IPR020845">
    <property type="entry name" value="AMP-binding_CS"/>
</dbReference>
<dbReference type="InterPro" id="IPR036736">
    <property type="entry name" value="ACP-like_sf"/>
</dbReference>
<dbReference type="PROSITE" id="PS00012">
    <property type="entry name" value="PHOSPHOPANTETHEINE"/>
    <property type="match status" value="1"/>
</dbReference>
<evidence type="ECO:0000256" key="3">
    <source>
        <dbReference type="ARBA" id="ARBA00022553"/>
    </source>
</evidence>
<dbReference type="FunFam" id="3.40.50.12780:FF:000012">
    <property type="entry name" value="Non-ribosomal peptide synthetase"/>
    <property type="match status" value="1"/>
</dbReference>
<reference evidence="5 6" key="1">
    <citation type="submission" date="2019-10" db="EMBL/GenBank/DDBJ databases">
        <title>Pseudoalteromonas rubra S4059.</title>
        <authorList>
            <person name="Paulsen S."/>
            <person name="Wang X."/>
        </authorList>
    </citation>
    <scope>NUCLEOTIDE SEQUENCE [LARGE SCALE GENOMIC DNA]</scope>
    <source>
        <strain evidence="5 6">S4059</strain>
    </source>
</reference>
<dbReference type="SUPFAM" id="SSF47336">
    <property type="entry name" value="ACP-like"/>
    <property type="match status" value="4"/>
</dbReference>
<feature type="domain" description="Carrier" evidence="4">
    <location>
        <begin position="1685"/>
        <end position="1760"/>
    </location>
</feature>
<dbReference type="Gene3D" id="3.30.559.30">
    <property type="entry name" value="Nonribosomal peptide synthetase, condensation domain"/>
    <property type="match status" value="4"/>
</dbReference>
<dbReference type="InterPro" id="IPR023213">
    <property type="entry name" value="CAT-like_dom_sf"/>
</dbReference>
<dbReference type="PROSITE" id="PS00455">
    <property type="entry name" value="AMP_BINDING"/>
    <property type="match status" value="3"/>
</dbReference>
<comment type="cofactor">
    <cofactor evidence="1">
        <name>pantetheine 4'-phosphate</name>
        <dbReference type="ChEBI" id="CHEBI:47942"/>
    </cofactor>
</comment>
<dbReference type="Pfam" id="PF13193">
    <property type="entry name" value="AMP-binding_C"/>
    <property type="match status" value="3"/>
</dbReference>
<keyword evidence="2" id="KW-0596">Phosphopantetheine</keyword>
<organism evidence="5 6">
    <name type="scientific">Pseudoalteromonas rubra</name>
    <dbReference type="NCBI Taxonomy" id="43658"/>
    <lineage>
        <taxon>Bacteria</taxon>
        <taxon>Pseudomonadati</taxon>
        <taxon>Pseudomonadota</taxon>
        <taxon>Gammaproteobacteria</taxon>
        <taxon>Alteromonadales</taxon>
        <taxon>Pseudoalteromonadaceae</taxon>
        <taxon>Pseudoalteromonas</taxon>
    </lineage>
</organism>
<dbReference type="Proteomes" id="UP000305729">
    <property type="component" value="Chromosome 1"/>
</dbReference>
<evidence type="ECO:0000256" key="2">
    <source>
        <dbReference type="ARBA" id="ARBA00022450"/>
    </source>
</evidence>
<feature type="domain" description="Carrier" evidence="4">
    <location>
        <begin position="2744"/>
        <end position="2819"/>
    </location>
</feature>